<name>A0A504Z5M6_FASGI</name>
<dbReference type="Proteomes" id="UP000316759">
    <property type="component" value="Unassembled WGS sequence"/>
</dbReference>
<dbReference type="PROSITE" id="PS00626">
    <property type="entry name" value="RCC1_2"/>
    <property type="match status" value="1"/>
</dbReference>
<dbReference type="EMBL" id="SUNJ01004037">
    <property type="protein sequence ID" value="TPP64780.1"/>
    <property type="molecule type" value="Genomic_DNA"/>
</dbReference>
<dbReference type="InterPro" id="IPR009091">
    <property type="entry name" value="RCC1/BLIP-II"/>
</dbReference>
<organism evidence="2 3">
    <name type="scientific">Fasciola gigantica</name>
    <name type="common">Giant liver fluke</name>
    <dbReference type="NCBI Taxonomy" id="46835"/>
    <lineage>
        <taxon>Eukaryota</taxon>
        <taxon>Metazoa</taxon>
        <taxon>Spiralia</taxon>
        <taxon>Lophotrochozoa</taxon>
        <taxon>Platyhelminthes</taxon>
        <taxon>Trematoda</taxon>
        <taxon>Digenea</taxon>
        <taxon>Plagiorchiida</taxon>
        <taxon>Echinostomata</taxon>
        <taxon>Echinostomatoidea</taxon>
        <taxon>Fasciolidae</taxon>
        <taxon>Fasciola</taxon>
    </lineage>
</organism>
<accession>A0A504Z5M6</accession>
<evidence type="ECO:0000256" key="1">
    <source>
        <dbReference type="PROSITE-ProRule" id="PRU00235"/>
    </source>
</evidence>
<protein>
    <submittedName>
        <fullName evidence="2">RCC1 domain-containing protein 1</fullName>
    </submittedName>
</protein>
<comment type="caution">
    <text evidence="2">The sequence shown here is derived from an EMBL/GenBank/DDBJ whole genome shotgun (WGS) entry which is preliminary data.</text>
</comment>
<dbReference type="STRING" id="46835.A0A504Z5M6"/>
<dbReference type="Pfam" id="PF13540">
    <property type="entry name" value="RCC1_2"/>
    <property type="match status" value="1"/>
</dbReference>
<dbReference type="SUPFAM" id="SSF50985">
    <property type="entry name" value="RCC1/BLIP-II"/>
    <property type="match status" value="1"/>
</dbReference>
<dbReference type="InterPro" id="IPR052830">
    <property type="entry name" value="RCC1_domain-containing"/>
</dbReference>
<dbReference type="AlphaFoldDB" id="A0A504Z5M6"/>
<dbReference type="PANTHER" id="PTHR46849">
    <property type="entry name" value="RCC1 DOMAIN-CONTAINING PROTEIN 1"/>
    <property type="match status" value="1"/>
</dbReference>
<evidence type="ECO:0000313" key="3">
    <source>
        <dbReference type="Proteomes" id="UP000316759"/>
    </source>
</evidence>
<dbReference type="PROSITE" id="PS50012">
    <property type="entry name" value="RCC1_3"/>
    <property type="match status" value="2"/>
</dbReference>
<feature type="repeat" description="RCC1" evidence="1">
    <location>
        <begin position="79"/>
        <end position="130"/>
    </location>
</feature>
<dbReference type="InterPro" id="IPR000408">
    <property type="entry name" value="Reg_chr_condens"/>
</dbReference>
<feature type="repeat" description="RCC1" evidence="1">
    <location>
        <begin position="131"/>
        <end position="189"/>
    </location>
</feature>
<gene>
    <name evidence="2" type="ORF">FGIG_03215</name>
</gene>
<proteinExistence type="predicted"/>
<dbReference type="Gene3D" id="2.130.10.30">
    <property type="entry name" value="Regulator of chromosome condensation 1/beta-lactamase-inhibitor protein II"/>
    <property type="match status" value="1"/>
</dbReference>
<dbReference type="PRINTS" id="PR00633">
    <property type="entry name" value="RCCNDNSATION"/>
</dbReference>
<sequence>MLRVSLARTAPCSALPVGLCVSLRPSESTVTFSKDEHCFNLVEGPSGAFNLKSVPNANRIKIKTVSCGADFVLCLTLTGQIYSQGIGSRGQLGLVDLDDRDEFTFIETLAPVTVTRISAGKWHAACVTDTGDLYTWGWNAYGQLGQPSLGLRKGALLSKKGGLSECESVVAFPKPVDILEDDNVIEVSC</sequence>
<evidence type="ECO:0000313" key="2">
    <source>
        <dbReference type="EMBL" id="TPP64780.1"/>
    </source>
</evidence>
<keyword evidence="3" id="KW-1185">Reference proteome</keyword>
<dbReference type="PANTHER" id="PTHR46849:SF1">
    <property type="entry name" value="RCC1 DOMAIN-CONTAINING PROTEIN 1"/>
    <property type="match status" value="1"/>
</dbReference>
<reference evidence="2 3" key="1">
    <citation type="submission" date="2019-04" db="EMBL/GenBank/DDBJ databases">
        <title>Annotation for the trematode Fasciola gigantica.</title>
        <authorList>
            <person name="Choi Y.-J."/>
        </authorList>
    </citation>
    <scope>NUCLEOTIDE SEQUENCE [LARGE SCALE GENOMIC DNA]</scope>
    <source>
        <strain evidence="2">Uganda_cow_1</strain>
    </source>
</reference>
<dbReference type="OrthoDB" id="5370059at2759"/>